<evidence type="ECO:0000313" key="3">
    <source>
        <dbReference type="Proteomes" id="UP001204376"/>
    </source>
</evidence>
<dbReference type="RefSeq" id="WP_256540959.1">
    <property type="nucleotide sequence ID" value="NZ_JANHOH010000009.1"/>
</dbReference>
<evidence type="ECO:0000256" key="1">
    <source>
        <dbReference type="SAM" id="Phobius"/>
    </source>
</evidence>
<keyword evidence="1" id="KW-0812">Transmembrane</keyword>
<reference evidence="2 3" key="1">
    <citation type="submission" date="2022-07" db="EMBL/GenBank/DDBJ databases">
        <title>Mucilaginibacter sp. JC4.</title>
        <authorList>
            <person name="Le V."/>
            <person name="Ko S.-R."/>
            <person name="Ahn C.-Y."/>
            <person name="Oh H.-M."/>
        </authorList>
    </citation>
    <scope>NUCLEOTIDE SEQUENCE [LARGE SCALE GENOMIC DNA]</scope>
    <source>
        <strain evidence="2 3">JC4</strain>
    </source>
</reference>
<organism evidence="2 3">
    <name type="scientific">Mucilaginibacter aquariorum</name>
    <dbReference type="NCBI Taxonomy" id="2967225"/>
    <lineage>
        <taxon>Bacteria</taxon>
        <taxon>Pseudomonadati</taxon>
        <taxon>Bacteroidota</taxon>
        <taxon>Sphingobacteriia</taxon>
        <taxon>Sphingobacteriales</taxon>
        <taxon>Sphingobacteriaceae</taxon>
        <taxon>Mucilaginibacter</taxon>
    </lineage>
</organism>
<feature type="transmembrane region" description="Helical" evidence="1">
    <location>
        <begin position="42"/>
        <end position="61"/>
    </location>
</feature>
<sequence>MQDKEIDQIFRSGFNDFEVEPSAKVWGGIASGLDRRKRSLKMYLGIAASLLLLLSAGLYFVSHVKDNTKKPVQLANVKNNRPAKSIITPVIASPKTEQVQKVAQPQLEKTIAFNTALKSRKQKTKTVKVLPVRDIEIIEPAQQLAQVVQPAQDIKFVVPDREIPLNEKIEIPEDASFKANILAAQPPVTKAIAATPVKKHRIRNLGDLINVVVSKVDKRKDKLIEFSSTNDEDDSVVSGLNLGFIKIKKQDK</sequence>
<protein>
    <submittedName>
        <fullName evidence="2">Uncharacterized protein</fullName>
    </submittedName>
</protein>
<keyword evidence="1" id="KW-1133">Transmembrane helix</keyword>
<keyword evidence="3" id="KW-1185">Reference proteome</keyword>
<dbReference type="EMBL" id="JANHOH010000009">
    <property type="protein sequence ID" value="MCQ6960777.1"/>
    <property type="molecule type" value="Genomic_DNA"/>
</dbReference>
<name>A0ABT1T852_9SPHI</name>
<proteinExistence type="predicted"/>
<dbReference type="Proteomes" id="UP001204376">
    <property type="component" value="Unassembled WGS sequence"/>
</dbReference>
<gene>
    <name evidence="2" type="ORF">NPE20_22550</name>
</gene>
<accession>A0ABT1T852</accession>
<comment type="caution">
    <text evidence="2">The sequence shown here is derived from an EMBL/GenBank/DDBJ whole genome shotgun (WGS) entry which is preliminary data.</text>
</comment>
<evidence type="ECO:0000313" key="2">
    <source>
        <dbReference type="EMBL" id="MCQ6960777.1"/>
    </source>
</evidence>
<keyword evidence="1" id="KW-0472">Membrane</keyword>